<evidence type="ECO:0000313" key="1">
    <source>
        <dbReference type="Proteomes" id="UP000887574"/>
    </source>
</evidence>
<keyword evidence="1" id="KW-1185">Reference proteome</keyword>
<name>A0A915CXI4_9BILA</name>
<dbReference type="WBParaSite" id="jg13213">
    <property type="protein sequence ID" value="jg13213"/>
    <property type="gene ID" value="jg13213"/>
</dbReference>
<organism evidence="1 2">
    <name type="scientific">Ditylenchus dipsaci</name>
    <dbReference type="NCBI Taxonomy" id="166011"/>
    <lineage>
        <taxon>Eukaryota</taxon>
        <taxon>Metazoa</taxon>
        <taxon>Ecdysozoa</taxon>
        <taxon>Nematoda</taxon>
        <taxon>Chromadorea</taxon>
        <taxon>Rhabditida</taxon>
        <taxon>Tylenchina</taxon>
        <taxon>Tylenchomorpha</taxon>
        <taxon>Sphaerularioidea</taxon>
        <taxon>Anguinidae</taxon>
        <taxon>Anguininae</taxon>
        <taxon>Ditylenchus</taxon>
    </lineage>
</organism>
<dbReference type="AlphaFoldDB" id="A0A915CXI4"/>
<proteinExistence type="predicted"/>
<sequence>MAEQYLPSLTHEAVESICKKVLDEQLQVLRVLHHHAEWPRRWVECVQHLLLDQVTDAAFCTRWETDALVVICNVFALVVPSPEED</sequence>
<protein>
    <submittedName>
        <fullName evidence="2">Uncharacterized protein</fullName>
    </submittedName>
</protein>
<reference evidence="2" key="1">
    <citation type="submission" date="2022-11" db="UniProtKB">
        <authorList>
            <consortium name="WormBaseParasite"/>
        </authorList>
    </citation>
    <scope>IDENTIFICATION</scope>
</reference>
<accession>A0A915CXI4</accession>
<dbReference type="Proteomes" id="UP000887574">
    <property type="component" value="Unplaced"/>
</dbReference>
<evidence type="ECO:0000313" key="2">
    <source>
        <dbReference type="WBParaSite" id="jg13213"/>
    </source>
</evidence>